<dbReference type="EMBL" id="JAWDGP010000672">
    <property type="protein sequence ID" value="KAK3798475.1"/>
    <property type="molecule type" value="Genomic_DNA"/>
</dbReference>
<proteinExistence type="predicted"/>
<dbReference type="AlphaFoldDB" id="A0AAE1B3F8"/>
<evidence type="ECO:0000313" key="1">
    <source>
        <dbReference type="EMBL" id="KAK3798475.1"/>
    </source>
</evidence>
<reference evidence="1" key="1">
    <citation type="journal article" date="2023" name="G3 (Bethesda)">
        <title>A reference genome for the long-term kleptoplast-retaining sea slug Elysia crispata morphotype clarki.</title>
        <authorList>
            <person name="Eastman K.E."/>
            <person name="Pendleton A.L."/>
            <person name="Shaikh M.A."/>
            <person name="Suttiyut T."/>
            <person name="Ogas R."/>
            <person name="Tomko P."/>
            <person name="Gavelis G."/>
            <person name="Widhalm J.R."/>
            <person name="Wisecaver J.H."/>
        </authorList>
    </citation>
    <scope>NUCLEOTIDE SEQUENCE</scope>
    <source>
        <strain evidence="1">ECLA1</strain>
    </source>
</reference>
<name>A0AAE1B3F8_9GAST</name>
<gene>
    <name evidence="1" type="ORF">RRG08_003364</name>
</gene>
<organism evidence="1 2">
    <name type="scientific">Elysia crispata</name>
    <name type="common">lettuce slug</name>
    <dbReference type="NCBI Taxonomy" id="231223"/>
    <lineage>
        <taxon>Eukaryota</taxon>
        <taxon>Metazoa</taxon>
        <taxon>Spiralia</taxon>
        <taxon>Lophotrochozoa</taxon>
        <taxon>Mollusca</taxon>
        <taxon>Gastropoda</taxon>
        <taxon>Heterobranchia</taxon>
        <taxon>Euthyneura</taxon>
        <taxon>Panpulmonata</taxon>
        <taxon>Sacoglossa</taxon>
        <taxon>Placobranchoidea</taxon>
        <taxon>Plakobranchidae</taxon>
        <taxon>Elysia</taxon>
    </lineage>
</organism>
<comment type="caution">
    <text evidence="1">The sequence shown here is derived from an EMBL/GenBank/DDBJ whole genome shotgun (WGS) entry which is preliminary data.</text>
</comment>
<protein>
    <submittedName>
        <fullName evidence="1">Uncharacterized protein</fullName>
    </submittedName>
</protein>
<dbReference type="Proteomes" id="UP001283361">
    <property type="component" value="Unassembled WGS sequence"/>
</dbReference>
<keyword evidence="2" id="KW-1185">Reference proteome</keyword>
<accession>A0AAE1B3F8</accession>
<sequence length="68" mass="7281">MYRRSPGAEHQSDPPLLPSLCGSLIRHYFPPCVAGLCTGAALVPSISLIRHYFPPCVTDIGGRTSGSR</sequence>
<evidence type="ECO:0000313" key="2">
    <source>
        <dbReference type="Proteomes" id="UP001283361"/>
    </source>
</evidence>